<accession>H1VDK0</accession>
<organism evidence="1 2">
    <name type="scientific">Colletotrichum higginsianum (strain IMI 349063)</name>
    <name type="common">Crucifer anthracnose fungus</name>
    <dbReference type="NCBI Taxonomy" id="759273"/>
    <lineage>
        <taxon>Eukaryota</taxon>
        <taxon>Fungi</taxon>
        <taxon>Dikarya</taxon>
        <taxon>Ascomycota</taxon>
        <taxon>Pezizomycotina</taxon>
        <taxon>Sordariomycetes</taxon>
        <taxon>Hypocreomycetidae</taxon>
        <taxon>Glomerellales</taxon>
        <taxon>Glomerellaceae</taxon>
        <taxon>Colletotrichum</taxon>
        <taxon>Colletotrichum destructivum species complex</taxon>
    </lineage>
</organism>
<dbReference type="Proteomes" id="UP000007174">
    <property type="component" value="Unassembled WGS sequence"/>
</dbReference>
<protein>
    <submittedName>
        <fullName evidence="1">Uncharacterized protein</fullName>
    </submittedName>
</protein>
<dbReference type="HOGENOM" id="CLU_2838060_0_0_1"/>
<feature type="non-terminal residue" evidence="1">
    <location>
        <position position="66"/>
    </location>
</feature>
<sequence>KTSEGILRSQSTKLLTGEEKVRYVRSGTTSCSLQNLRAEARRQRKYRVINPSESEDGRCWSFWSDR</sequence>
<reference evidence="2" key="1">
    <citation type="journal article" date="2012" name="Nat. Genet.">
        <title>Lifestyle transitions in plant pathogenic Colletotrichum fungi deciphered by genome and transcriptome analyses.</title>
        <authorList>
            <person name="O'Connell R.J."/>
            <person name="Thon M.R."/>
            <person name="Hacquard S."/>
            <person name="Amyotte S.G."/>
            <person name="Kleemann J."/>
            <person name="Torres M.F."/>
            <person name="Damm U."/>
            <person name="Buiate E.A."/>
            <person name="Epstein L."/>
            <person name="Alkan N."/>
            <person name="Altmueller J."/>
            <person name="Alvarado-Balderrama L."/>
            <person name="Bauser C.A."/>
            <person name="Becker C."/>
            <person name="Birren B.W."/>
            <person name="Chen Z."/>
            <person name="Choi J."/>
            <person name="Crouch J.A."/>
            <person name="Duvick J.P."/>
            <person name="Farman M.A."/>
            <person name="Gan P."/>
            <person name="Heiman D."/>
            <person name="Henrissat B."/>
            <person name="Howard R.J."/>
            <person name="Kabbage M."/>
            <person name="Koch C."/>
            <person name="Kracher B."/>
            <person name="Kubo Y."/>
            <person name="Law A.D."/>
            <person name="Lebrun M.-H."/>
            <person name="Lee Y.-H."/>
            <person name="Miyara I."/>
            <person name="Moore N."/>
            <person name="Neumann U."/>
            <person name="Nordstroem K."/>
            <person name="Panaccione D.G."/>
            <person name="Panstruga R."/>
            <person name="Place M."/>
            <person name="Proctor R.H."/>
            <person name="Prusky D."/>
            <person name="Rech G."/>
            <person name="Reinhardt R."/>
            <person name="Rollins J.A."/>
            <person name="Rounsley S."/>
            <person name="Schardl C.L."/>
            <person name="Schwartz D.C."/>
            <person name="Shenoy N."/>
            <person name="Shirasu K."/>
            <person name="Sikhakolli U.R."/>
            <person name="Stueber K."/>
            <person name="Sukno S.A."/>
            <person name="Sweigard J.A."/>
            <person name="Takano Y."/>
            <person name="Takahara H."/>
            <person name="Trail F."/>
            <person name="van der Does H.C."/>
            <person name="Voll L.M."/>
            <person name="Will I."/>
            <person name="Young S."/>
            <person name="Zeng Q."/>
            <person name="Zhang J."/>
            <person name="Zhou S."/>
            <person name="Dickman M.B."/>
            <person name="Schulze-Lefert P."/>
            <person name="Ver Loren van Themaat E."/>
            <person name="Ma L.-J."/>
            <person name="Vaillancourt L.J."/>
        </authorList>
    </citation>
    <scope>NUCLEOTIDE SEQUENCE [LARGE SCALE GENOMIC DNA]</scope>
    <source>
        <strain evidence="2">IMI 349063</strain>
    </source>
</reference>
<evidence type="ECO:0000313" key="1">
    <source>
        <dbReference type="EMBL" id="CCF38303.1"/>
    </source>
</evidence>
<evidence type="ECO:0000313" key="2">
    <source>
        <dbReference type="Proteomes" id="UP000007174"/>
    </source>
</evidence>
<proteinExistence type="predicted"/>
<dbReference type="EMBL" id="CACQ02002908">
    <property type="protein sequence ID" value="CCF38303.1"/>
    <property type="molecule type" value="Genomic_DNA"/>
</dbReference>
<gene>
    <name evidence="1" type="ORF">CH063_09421</name>
</gene>
<name>H1VDK0_COLHI</name>
<dbReference type="AlphaFoldDB" id="H1VDK0"/>